<name>A0A841HSS6_9GAMM</name>
<organism evidence="2 3">
    <name type="scientific">Povalibacter uvarum</name>
    <dbReference type="NCBI Taxonomy" id="732238"/>
    <lineage>
        <taxon>Bacteria</taxon>
        <taxon>Pseudomonadati</taxon>
        <taxon>Pseudomonadota</taxon>
        <taxon>Gammaproteobacteria</taxon>
        <taxon>Steroidobacterales</taxon>
        <taxon>Steroidobacteraceae</taxon>
        <taxon>Povalibacter</taxon>
    </lineage>
</organism>
<gene>
    <name evidence="2" type="ORF">HNQ60_005299</name>
</gene>
<evidence type="ECO:0000313" key="3">
    <source>
        <dbReference type="Proteomes" id="UP000588068"/>
    </source>
</evidence>
<dbReference type="RefSeq" id="WP_184335760.1">
    <property type="nucleotide sequence ID" value="NZ_JACHHZ010000007.1"/>
</dbReference>
<dbReference type="AlphaFoldDB" id="A0A841HSS6"/>
<dbReference type="InterPro" id="IPR029063">
    <property type="entry name" value="SAM-dependent_MTases_sf"/>
</dbReference>
<dbReference type="Pfam" id="PF08242">
    <property type="entry name" value="Methyltransf_12"/>
    <property type="match status" value="1"/>
</dbReference>
<reference evidence="2 3" key="1">
    <citation type="submission" date="2020-08" db="EMBL/GenBank/DDBJ databases">
        <title>Genomic Encyclopedia of Type Strains, Phase IV (KMG-IV): sequencing the most valuable type-strain genomes for metagenomic binning, comparative biology and taxonomic classification.</title>
        <authorList>
            <person name="Goeker M."/>
        </authorList>
    </citation>
    <scope>NUCLEOTIDE SEQUENCE [LARGE SCALE GENOMIC DNA]</scope>
    <source>
        <strain evidence="2 3">DSM 26723</strain>
    </source>
</reference>
<keyword evidence="3" id="KW-1185">Reference proteome</keyword>
<protein>
    <recommendedName>
        <fullName evidence="1">Methyltransferase type 12 domain-containing protein</fullName>
    </recommendedName>
</protein>
<dbReference type="EMBL" id="JACHHZ010000007">
    <property type="protein sequence ID" value="MBB6096377.1"/>
    <property type="molecule type" value="Genomic_DNA"/>
</dbReference>
<sequence>MSAASYASSDGIKAYTRLGLHLYDPLIVGVLARYVWDCPAEAFIDHYRQHVTGNHADIGVGTGYCLDRCGFDTPEPRIGLIDLQPNCLEFTANRLARYRPQVYLRDACRPLVGIDPFDSIALGGILHCLPGDMAQKCRVFDSLRPICRSGARIFGFTLVNDAIPDRTARRLAYRGLNGLRVINCMSDTAEELRQSLAARYVEHTVELIGCFAFFSARATTH</sequence>
<comment type="caution">
    <text evidence="2">The sequence shown here is derived from an EMBL/GenBank/DDBJ whole genome shotgun (WGS) entry which is preliminary data.</text>
</comment>
<evidence type="ECO:0000259" key="1">
    <source>
        <dbReference type="Pfam" id="PF08242"/>
    </source>
</evidence>
<proteinExistence type="predicted"/>
<dbReference type="Gene3D" id="3.40.50.150">
    <property type="entry name" value="Vaccinia Virus protein VP39"/>
    <property type="match status" value="1"/>
</dbReference>
<dbReference type="Proteomes" id="UP000588068">
    <property type="component" value="Unassembled WGS sequence"/>
</dbReference>
<dbReference type="SUPFAM" id="SSF53335">
    <property type="entry name" value="S-adenosyl-L-methionine-dependent methyltransferases"/>
    <property type="match status" value="1"/>
</dbReference>
<evidence type="ECO:0000313" key="2">
    <source>
        <dbReference type="EMBL" id="MBB6096377.1"/>
    </source>
</evidence>
<feature type="domain" description="Methyltransferase type 12" evidence="1">
    <location>
        <begin position="57"/>
        <end position="152"/>
    </location>
</feature>
<dbReference type="InterPro" id="IPR013217">
    <property type="entry name" value="Methyltransf_12"/>
</dbReference>
<accession>A0A841HSS6</accession>